<proteinExistence type="predicted"/>
<dbReference type="InterPro" id="IPR036380">
    <property type="entry name" value="Isochorismatase-like_sf"/>
</dbReference>
<dbReference type="OrthoDB" id="9789777at2"/>
<dbReference type="EMBL" id="SHKW01000003">
    <property type="protein sequence ID" value="RZU35303.1"/>
    <property type="molecule type" value="Genomic_DNA"/>
</dbReference>
<feature type="domain" description="Isochorismatase-like" evidence="1">
    <location>
        <begin position="9"/>
        <end position="160"/>
    </location>
</feature>
<evidence type="ECO:0000313" key="3">
    <source>
        <dbReference type="Proteomes" id="UP000292958"/>
    </source>
</evidence>
<dbReference type="PANTHER" id="PTHR43559">
    <property type="entry name" value="HYDROLASE YCAC-RELATED"/>
    <property type="match status" value="1"/>
</dbReference>
<dbReference type="Pfam" id="PF00857">
    <property type="entry name" value="Isochorismatase"/>
    <property type="match status" value="1"/>
</dbReference>
<dbReference type="Gene3D" id="3.40.50.850">
    <property type="entry name" value="Isochorismatase-like"/>
    <property type="match status" value="1"/>
</dbReference>
<dbReference type="PANTHER" id="PTHR43559:SF3">
    <property type="entry name" value="HYDROLASE YCAC-RELATED"/>
    <property type="match status" value="1"/>
</dbReference>
<dbReference type="InterPro" id="IPR000868">
    <property type="entry name" value="Isochorismatase-like_dom"/>
</dbReference>
<gene>
    <name evidence="2" type="ORF">BDD14_6075</name>
</gene>
<dbReference type="AlphaFoldDB" id="A0A4Q7YFC9"/>
<comment type="caution">
    <text evidence="2">The sequence shown here is derived from an EMBL/GenBank/DDBJ whole genome shotgun (WGS) entry which is preliminary data.</text>
</comment>
<evidence type="ECO:0000313" key="2">
    <source>
        <dbReference type="EMBL" id="RZU35303.1"/>
    </source>
</evidence>
<dbReference type="Proteomes" id="UP000292958">
    <property type="component" value="Unassembled WGS sequence"/>
</dbReference>
<organism evidence="2 3">
    <name type="scientific">Edaphobacter modestus</name>
    <dbReference type="NCBI Taxonomy" id="388466"/>
    <lineage>
        <taxon>Bacteria</taxon>
        <taxon>Pseudomonadati</taxon>
        <taxon>Acidobacteriota</taxon>
        <taxon>Terriglobia</taxon>
        <taxon>Terriglobales</taxon>
        <taxon>Acidobacteriaceae</taxon>
        <taxon>Edaphobacter</taxon>
    </lineage>
</organism>
<keyword evidence="3" id="KW-1185">Reference proteome</keyword>
<dbReference type="RefSeq" id="WP_130424610.1">
    <property type="nucleotide sequence ID" value="NZ_SHKW01000003.1"/>
</dbReference>
<reference evidence="2 3" key="1">
    <citation type="submission" date="2019-02" db="EMBL/GenBank/DDBJ databases">
        <title>Genomic Encyclopedia of Archaeal and Bacterial Type Strains, Phase II (KMG-II): from individual species to whole genera.</title>
        <authorList>
            <person name="Goeker M."/>
        </authorList>
    </citation>
    <scope>NUCLEOTIDE SEQUENCE [LARGE SCALE GENOMIC DNA]</scope>
    <source>
        <strain evidence="2 3">DSM 18101</strain>
    </source>
</reference>
<evidence type="ECO:0000259" key="1">
    <source>
        <dbReference type="Pfam" id="PF00857"/>
    </source>
</evidence>
<sequence>MERITRDNSAVCLIDHQVGLLLGVRDITINELKHNVLGLAKAAKILGMPIIASTTAKDVLWGPTFPELVAVLDTKRSPIIERMTMNAWDNPDFVKAVEATGRTHLLFAGVTLQVCAALPAYSALAAGYKSYVVIDASGVLSAPNRQVGIARIQQAGVIPVDYFSIVCEIMATNADPYANEVYAALDQDFATVIGQFSEAMTGKTK</sequence>
<name>A0A4Q7YFC9_9BACT</name>
<protein>
    <submittedName>
        <fullName evidence="2">Nicotinamidase-related amidase</fullName>
    </submittedName>
</protein>
<dbReference type="InterPro" id="IPR053152">
    <property type="entry name" value="Hydrolase_YcaC-like"/>
</dbReference>
<dbReference type="SUPFAM" id="SSF52499">
    <property type="entry name" value="Isochorismatase-like hydrolases"/>
    <property type="match status" value="1"/>
</dbReference>
<accession>A0A4Q7YFC9</accession>